<feature type="transmembrane region" description="Helical" evidence="6">
    <location>
        <begin position="484"/>
        <end position="502"/>
    </location>
</feature>
<dbReference type="EMBL" id="NPDZ01000002">
    <property type="protein sequence ID" value="PJZ74167.1"/>
    <property type="molecule type" value="Genomic_DNA"/>
</dbReference>
<gene>
    <name evidence="8" type="ORF">CH360_17145</name>
    <name evidence="9" type="ORF">CH373_04420</name>
</gene>
<evidence type="ECO:0000313" key="10">
    <source>
        <dbReference type="Proteomes" id="UP000231962"/>
    </source>
</evidence>
<feature type="transmembrane region" description="Helical" evidence="6">
    <location>
        <begin position="724"/>
        <end position="743"/>
    </location>
</feature>
<keyword evidence="2" id="KW-1003">Cell membrane</keyword>
<dbReference type="Proteomes" id="UP000231990">
    <property type="component" value="Unassembled WGS sequence"/>
</dbReference>
<feature type="transmembrane region" description="Helical" evidence="6">
    <location>
        <begin position="21"/>
        <end position="38"/>
    </location>
</feature>
<feature type="transmembrane region" description="Helical" evidence="6">
    <location>
        <begin position="302"/>
        <end position="326"/>
    </location>
</feature>
<dbReference type="GO" id="GO:0005886">
    <property type="term" value="C:plasma membrane"/>
    <property type="evidence" value="ECO:0007669"/>
    <property type="project" value="UniProtKB-SubCell"/>
</dbReference>
<dbReference type="RefSeq" id="WP_100715330.1">
    <property type="nucleotide sequence ID" value="NZ_NPDY01000028.1"/>
</dbReference>
<feature type="transmembrane region" description="Helical" evidence="6">
    <location>
        <begin position="257"/>
        <end position="281"/>
    </location>
</feature>
<evidence type="ECO:0000256" key="5">
    <source>
        <dbReference type="ARBA" id="ARBA00023136"/>
    </source>
</evidence>
<keyword evidence="10" id="KW-1185">Reference proteome</keyword>
<dbReference type="Proteomes" id="UP000231962">
    <property type="component" value="Unassembled WGS sequence"/>
</dbReference>
<keyword evidence="4 6" id="KW-1133">Transmembrane helix</keyword>
<evidence type="ECO:0000313" key="8">
    <source>
        <dbReference type="EMBL" id="PJZ68242.1"/>
    </source>
</evidence>
<protein>
    <submittedName>
        <fullName evidence="9">ABC transporter permease</fullName>
    </submittedName>
</protein>
<feature type="transmembrane region" description="Helical" evidence="6">
    <location>
        <begin position="771"/>
        <end position="796"/>
    </location>
</feature>
<evidence type="ECO:0000256" key="3">
    <source>
        <dbReference type="ARBA" id="ARBA00022692"/>
    </source>
</evidence>
<feature type="transmembrane region" description="Helical" evidence="6">
    <location>
        <begin position="346"/>
        <end position="372"/>
    </location>
</feature>
<accession>A0A2M9ZQ17</accession>
<evidence type="ECO:0000313" key="11">
    <source>
        <dbReference type="Proteomes" id="UP000231990"/>
    </source>
</evidence>
<proteinExistence type="predicted"/>
<evidence type="ECO:0000256" key="6">
    <source>
        <dbReference type="SAM" id="Phobius"/>
    </source>
</evidence>
<dbReference type="Pfam" id="PF02687">
    <property type="entry name" value="FtsX"/>
    <property type="match status" value="2"/>
</dbReference>
<dbReference type="OrthoDB" id="343744at2"/>
<dbReference type="InterPro" id="IPR003838">
    <property type="entry name" value="ABC3_permease_C"/>
</dbReference>
<feature type="transmembrane region" description="Helical" evidence="6">
    <location>
        <begin position="426"/>
        <end position="447"/>
    </location>
</feature>
<reference evidence="10 11" key="1">
    <citation type="submission" date="2017-07" db="EMBL/GenBank/DDBJ databases">
        <title>Leptospira spp. isolated from tropical soils.</title>
        <authorList>
            <person name="Thibeaux R."/>
            <person name="Iraola G."/>
            <person name="Ferres I."/>
            <person name="Bierque E."/>
            <person name="Girault D."/>
            <person name="Soupe-Gilbert M.-E."/>
            <person name="Picardeau M."/>
            <person name="Goarant C."/>
        </authorList>
    </citation>
    <scope>NUCLEOTIDE SEQUENCE [LARGE SCALE GENOMIC DNA]</scope>
    <source>
        <strain evidence="9 11">FH1-B-B1</strain>
        <strain evidence="8 10">FH1-B-C1</strain>
    </source>
</reference>
<dbReference type="PANTHER" id="PTHR30287">
    <property type="entry name" value="MEMBRANE COMPONENT OF PREDICTED ABC SUPERFAMILY METABOLITE UPTAKE TRANSPORTER"/>
    <property type="match status" value="1"/>
</dbReference>
<dbReference type="InterPro" id="IPR038766">
    <property type="entry name" value="Membrane_comp_ABC_pdt"/>
</dbReference>
<dbReference type="AlphaFoldDB" id="A0A2M9ZQ17"/>
<evidence type="ECO:0000256" key="2">
    <source>
        <dbReference type="ARBA" id="ARBA00022475"/>
    </source>
</evidence>
<evidence type="ECO:0000256" key="1">
    <source>
        <dbReference type="ARBA" id="ARBA00004651"/>
    </source>
</evidence>
<feature type="transmembrane region" description="Helical" evidence="6">
    <location>
        <begin position="402"/>
        <end position="420"/>
    </location>
</feature>
<feature type="domain" description="ABC3 transporter permease C-terminal" evidence="7">
    <location>
        <begin position="259"/>
        <end position="382"/>
    </location>
</feature>
<evidence type="ECO:0000259" key="7">
    <source>
        <dbReference type="Pfam" id="PF02687"/>
    </source>
</evidence>
<keyword evidence="3 6" id="KW-0812">Transmembrane</keyword>
<feature type="transmembrane region" description="Helical" evidence="6">
    <location>
        <begin position="816"/>
        <end position="836"/>
    </location>
</feature>
<organism evidence="9 11">
    <name type="scientific">Leptospira perolatii</name>
    <dbReference type="NCBI Taxonomy" id="2023191"/>
    <lineage>
        <taxon>Bacteria</taxon>
        <taxon>Pseudomonadati</taxon>
        <taxon>Spirochaetota</taxon>
        <taxon>Spirochaetia</taxon>
        <taxon>Leptospirales</taxon>
        <taxon>Leptospiraceae</taxon>
        <taxon>Leptospira</taxon>
    </lineage>
</organism>
<name>A0A2M9ZQ17_9LEPT</name>
<comment type="caution">
    <text evidence="9">The sequence shown here is derived from an EMBL/GenBank/DDBJ whole genome shotgun (WGS) entry which is preliminary data.</text>
</comment>
<dbReference type="PANTHER" id="PTHR30287:SF2">
    <property type="entry name" value="BLL1001 PROTEIN"/>
    <property type="match status" value="1"/>
</dbReference>
<evidence type="ECO:0000313" key="9">
    <source>
        <dbReference type="EMBL" id="PJZ74167.1"/>
    </source>
</evidence>
<evidence type="ECO:0000256" key="4">
    <source>
        <dbReference type="ARBA" id="ARBA00022989"/>
    </source>
</evidence>
<keyword evidence="5 6" id="KW-0472">Membrane</keyword>
<sequence>MNFQLNFLFLFEYFRTHIPRIVFALVGISLGVGLFLSTSTNASRAEKSLIDFSMGYFKGNSKIKVGPSQPGQPIPWKVMEKIFYAKELRHITGILPRIQRDGITSDNLRVVYIGLDLSKEFNKLKSDSELTDSKISNTEPKPIDSHTFVSKALEQKFLGAPFTILLGGKSTEFKNTTPLDLEGGYIIIEDLSKTSERLNIEQGVDYLLLDCPEEKVQFTKRKLLEILGATGENFAIETSEEIKEKSANALRSFQLNLLIISFISLLIAFFMVSNTMSGLYLSREKELGILRTLGLGSNEATFLFLGQSLLLGAVGSLFGLVIGTFFSGLDLFRPESPLVDKSFLSTYASISTSQYLLAWSLGMLGSAFSSLIPSIRAGKIPPLSILRDATTGKRNFSTKRTLVIGLILFFVSLGISNIPIPSKIPFAGLIGLAGIVIGITLTFPYSIEKFSDFVLRLFQKSDRSFLFVKVGLEELKNNPTGNTLTAATIMLSVSLVVCLTILTDSYKYSLIHWVENEFQADLTVINDRYYQSGIHGGVPTTLKERISRLELSDRLDGFLVNKKFETDRGVFLIAAYDFSAYKSKPDSLERLVHSEKDILISSNMAFMFKLKVGDTLTSRTKTGFQVFTIRGIKEHFFSEQGTVMMDINFYPRIFPVRDLNSVKLFLKPEFRSLEGKTIAIRRLKDLLDSDPELKDISILDHDQLKNLYVTELNKVFRILDSVKVTALFITFISLLSSLMHNLYDKQRVLGVLKYFGASQEQLGTIVKSESIFLTSFGAWFGIFTSLVVSPIILYVVNKNAFGWTLHFTFFPWMPGFILTFAPILGWLSSFYPLRILRNLKFKLSSE</sequence>
<feature type="domain" description="ABC3 transporter permease C-terminal" evidence="7">
    <location>
        <begin position="725"/>
        <end position="839"/>
    </location>
</feature>
<dbReference type="EMBL" id="NPDY01000028">
    <property type="protein sequence ID" value="PJZ68242.1"/>
    <property type="molecule type" value="Genomic_DNA"/>
</dbReference>
<comment type="subcellular location">
    <subcellularLocation>
        <location evidence="1">Cell membrane</location>
        <topology evidence="1">Multi-pass membrane protein</topology>
    </subcellularLocation>
</comment>